<dbReference type="SUPFAM" id="SSF53850">
    <property type="entry name" value="Periplasmic binding protein-like II"/>
    <property type="match status" value="1"/>
</dbReference>
<dbReference type="AlphaFoldDB" id="A0A094QGE3"/>
<reference evidence="10" key="1">
    <citation type="submission" date="2014-06" db="EMBL/GenBank/DDBJ databases">
        <title>Key roles for freshwater Actinobacteria revealed by deep metagenomic sequencing.</title>
        <authorList>
            <person name="Ghai R."/>
            <person name="Mizuno C.M."/>
            <person name="Picazo A."/>
            <person name="Camacho A."/>
            <person name="Rodriguez-Valera F."/>
        </authorList>
    </citation>
    <scope>NUCLEOTIDE SEQUENCE</scope>
</reference>
<accession>A0A094QGE3</accession>
<dbReference type="EMBL" id="JNSL01000008">
    <property type="protein sequence ID" value="KGA21369.1"/>
    <property type="molecule type" value="Genomic_DNA"/>
</dbReference>
<dbReference type="InterPro" id="IPR002912">
    <property type="entry name" value="ACT_dom"/>
</dbReference>
<dbReference type="InterPro" id="IPR045865">
    <property type="entry name" value="ACT-like_dom_sf"/>
</dbReference>
<comment type="catalytic activity">
    <reaction evidence="7">
        <text>prephenate + H(+) = 3-phenylpyruvate + CO2 + H2O</text>
        <dbReference type="Rhea" id="RHEA:21648"/>
        <dbReference type="ChEBI" id="CHEBI:15377"/>
        <dbReference type="ChEBI" id="CHEBI:15378"/>
        <dbReference type="ChEBI" id="CHEBI:16526"/>
        <dbReference type="ChEBI" id="CHEBI:18005"/>
        <dbReference type="ChEBI" id="CHEBI:29934"/>
        <dbReference type="EC" id="4.2.1.51"/>
    </reaction>
</comment>
<dbReference type="NCBIfam" id="NF008865">
    <property type="entry name" value="PRK11898.1"/>
    <property type="match status" value="1"/>
</dbReference>
<dbReference type="InterPro" id="IPR018528">
    <property type="entry name" value="Preph_deHydtase_CS"/>
</dbReference>
<keyword evidence="4" id="KW-0057">Aromatic amino acid biosynthesis</keyword>
<dbReference type="SUPFAM" id="SSF55021">
    <property type="entry name" value="ACT-like"/>
    <property type="match status" value="1"/>
</dbReference>
<dbReference type="Pfam" id="PF01842">
    <property type="entry name" value="ACT"/>
    <property type="match status" value="1"/>
</dbReference>
<dbReference type="GO" id="GO:0004664">
    <property type="term" value="F:prephenate dehydratase activity"/>
    <property type="evidence" value="ECO:0007669"/>
    <property type="project" value="UniProtKB-EC"/>
</dbReference>
<dbReference type="Gene3D" id="3.40.190.10">
    <property type="entry name" value="Periplasmic binding protein-like II"/>
    <property type="match status" value="2"/>
</dbReference>
<dbReference type="PROSITE" id="PS51671">
    <property type="entry name" value="ACT"/>
    <property type="match status" value="1"/>
</dbReference>
<evidence type="ECO:0000313" key="10">
    <source>
        <dbReference type="EMBL" id="KGA21369.1"/>
    </source>
</evidence>
<dbReference type="GO" id="GO:0009094">
    <property type="term" value="P:L-phenylalanine biosynthetic process"/>
    <property type="evidence" value="ECO:0007669"/>
    <property type="project" value="UniProtKB-UniPathway"/>
</dbReference>
<dbReference type="GO" id="GO:0005737">
    <property type="term" value="C:cytoplasm"/>
    <property type="evidence" value="ECO:0007669"/>
    <property type="project" value="TreeGrafter"/>
</dbReference>
<dbReference type="PIRSF" id="PIRSF001500">
    <property type="entry name" value="Chor_mut_pdt_Ppr"/>
    <property type="match status" value="1"/>
</dbReference>
<evidence type="ECO:0000259" key="9">
    <source>
        <dbReference type="PROSITE" id="PS51671"/>
    </source>
</evidence>
<evidence type="ECO:0000256" key="6">
    <source>
        <dbReference type="ARBA" id="ARBA00023239"/>
    </source>
</evidence>
<sequence length="308" mass="33250">MKNSFAYLGPKGTFTEAAFLQMPIAQGAELIPAESVREALNLVRSGKVFGALVPIENSVEGSVATTLDELGHGDSLEIIDEIAIPVEFALLAKPGVSISDIKRIATHPHAHAQCVDWLHKNIPGVHVLPAMSTAAAAEELSVGANYDAAICSVAAAKHYGLEILAQGIGDSDSAWTRFVLVSKPGHAQPSTGNDKTTLSLFMHRNQPGALLNILTEFAVRGVDLSRLESRPTKQQLGDYFFSLDCVGHIDDENLGDALIELRRICADVKFLGSYPRHDNASTHGELIDVAKSNVDPQTWLENLRKRKN</sequence>
<dbReference type="InterPro" id="IPR001086">
    <property type="entry name" value="Preph_deHydtase"/>
</dbReference>
<evidence type="ECO:0000256" key="1">
    <source>
        <dbReference type="ARBA" id="ARBA00004741"/>
    </source>
</evidence>
<dbReference type="PANTHER" id="PTHR21022:SF19">
    <property type="entry name" value="PREPHENATE DEHYDRATASE-RELATED"/>
    <property type="match status" value="1"/>
</dbReference>
<dbReference type="UniPathway" id="UPA00121">
    <property type="reaction ID" value="UER00345"/>
</dbReference>
<dbReference type="Gene3D" id="3.30.70.260">
    <property type="match status" value="1"/>
</dbReference>
<dbReference type="Pfam" id="PF00800">
    <property type="entry name" value="PDT"/>
    <property type="match status" value="1"/>
</dbReference>
<protein>
    <recommendedName>
        <fullName evidence="2">prephenate dehydratase</fullName>
        <ecNumber evidence="2">4.2.1.51</ecNumber>
    </recommendedName>
</protein>
<evidence type="ECO:0000256" key="7">
    <source>
        <dbReference type="ARBA" id="ARBA00047848"/>
    </source>
</evidence>
<comment type="pathway">
    <text evidence="1">Amino-acid biosynthesis; L-phenylalanine biosynthesis; phenylpyruvate from prephenate: step 1/1.</text>
</comment>
<dbReference type="CDD" id="cd04905">
    <property type="entry name" value="ACT_CM-PDT"/>
    <property type="match status" value="1"/>
</dbReference>
<dbReference type="PROSITE" id="PS00858">
    <property type="entry name" value="PREPHENATE_DEHYDR_2"/>
    <property type="match status" value="1"/>
</dbReference>
<dbReference type="PROSITE" id="PS00857">
    <property type="entry name" value="PREPHENATE_DEHYDR_1"/>
    <property type="match status" value="1"/>
</dbReference>
<feature type="domain" description="ACT" evidence="9">
    <location>
        <begin position="198"/>
        <end position="275"/>
    </location>
</feature>
<organism evidence="10">
    <name type="scientific">freshwater metagenome</name>
    <dbReference type="NCBI Taxonomy" id="449393"/>
    <lineage>
        <taxon>unclassified sequences</taxon>
        <taxon>metagenomes</taxon>
        <taxon>ecological metagenomes</taxon>
    </lineage>
</organism>
<dbReference type="InterPro" id="IPR008242">
    <property type="entry name" value="Chor_mutase/pphenate_deHydtase"/>
</dbReference>
<evidence type="ECO:0000256" key="4">
    <source>
        <dbReference type="ARBA" id="ARBA00023141"/>
    </source>
</evidence>
<keyword evidence="5" id="KW-0584">Phenylalanine biosynthesis</keyword>
<evidence type="ECO:0000256" key="2">
    <source>
        <dbReference type="ARBA" id="ARBA00013147"/>
    </source>
</evidence>
<evidence type="ECO:0000259" key="8">
    <source>
        <dbReference type="PROSITE" id="PS51171"/>
    </source>
</evidence>
<keyword evidence="6" id="KW-0456">Lyase</keyword>
<comment type="caution">
    <text evidence="10">The sequence shown here is derived from an EMBL/GenBank/DDBJ whole genome shotgun (WGS) entry which is preliminary data.</text>
</comment>
<keyword evidence="3" id="KW-0028">Amino-acid biosynthesis</keyword>
<dbReference type="FunFam" id="3.30.70.260:FF:000012">
    <property type="entry name" value="Prephenate dehydratase"/>
    <property type="match status" value="1"/>
</dbReference>
<dbReference type="EC" id="4.2.1.51" evidence="2"/>
<feature type="domain" description="Prephenate dehydratase" evidence="8">
    <location>
        <begin position="4"/>
        <end position="183"/>
    </location>
</feature>
<proteinExistence type="predicted"/>
<gene>
    <name evidence="10" type="ORF">GM51_2595</name>
</gene>
<dbReference type="CDD" id="cd13632">
    <property type="entry name" value="PBP2_Aa-PDT_like"/>
    <property type="match status" value="1"/>
</dbReference>
<dbReference type="FunFam" id="3.40.190.10:FF:000064">
    <property type="entry name" value="Prephenate dehydratase"/>
    <property type="match status" value="1"/>
</dbReference>
<dbReference type="PROSITE" id="PS51171">
    <property type="entry name" value="PREPHENATE_DEHYDR_3"/>
    <property type="match status" value="1"/>
</dbReference>
<evidence type="ECO:0000256" key="3">
    <source>
        <dbReference type="ARBA" id="ARBA00022605"/>
    </source>
</evidence>
<evidence type="ECO:0000256" key="5">
    <source>
        <dbReference type="ARBA" id="ARBA00023222"/>
    </source>
</evidence>
<name>A0A094QGE3_9ZZZZ</name>
<dbReference type="PANTHER" id="PTHR21022">
    <property type="entry name" value="PREPHENATE DEHYDRATASE P PROTEIN"/>
    <property type="match status" value="1"/>
</dbReference>